<gene>
    <name evidence="2" type="ORF">MNBD_GAMMA11-1594</name>
</gene>
<sequence length="999" mass="101007">GSTITVAASYTDGGSTAESVSSSATASVVNVNDSPTGSVSISGSATQNQTLTASNTLADADGLGTISYQWARGGSNISGATATTYVLVQADVGSAITVTASYTDGGSTAESITSSATASVVNVNDSPTGSVTISGSATQNQTLTASNTLADVDGLGTISYQWARGGTNIAGATATTYVLVQVDVGSVITVTARYTDGGSTPESVTSSATASVANVNDAPTGSVTISGSATQGQTLTASNTLADADGLGTISYQWTRGGTNISGATATTYVLVLADVGSTITVTARYTDGGSTAESVTSSATATVVAGNSAPTISGTPVTRSGDKTAYSFTPVANDQNSSDTLTFSITNRPAWAVFSTVDGRLSGTPGVAFIGTTSNIVISVDDGNGQSASLSAFNLTVFADLDGDDIADNVDTDIDGDGMDNSFETANGLDPLDPGDAALDTDGDGLTNLEEFQAGKDPTVDDVAPQVTPSADITLNATGYFTAVNLAVATAVDALDGTLTASSNSSGQLRPGITTVTWSATDAAGNTGTALQTVNILPLVNISNNQNAAEGSNVNVRIILNGDAPQYPVVVPYTVNGTAATDGSDHTLVDGSVSIVAPNAGELPEASVNFNIVDDGAGEGTETIVITLGVSADAVLGSQTIHSIQVIEGNVAPFVTLVATQGASNTIQVDSVAGNVIVSANVTDPNVSDTFSYDWSNTDNALIDTDIVDSSFTFDPTTLTPGFYTFNVQVSDGNENTTGILTLNILSAVPLLDTTDSDGDGADDISEGFTDDDSDGVADYLDAIMASNILQEKTAVSNQFLMEADPGLNLSLGAVALRANLGRSQVTATDIANFSSVANAPVDTVTNVGGIFDFTVEGLLADGLSVQIVIPQIAVIPANPVYRKLMSTGWQDFVEDNNNNLASAAGADGFCPPPGDTAYQLGLNAGHWCVQVTIEDGGPNDTDSLADKRITDPGGVGTLSGSSVTLKSSGGTLHPWFIFVLLVLLFIRNTRQTLEKAA</sequence>
<name>A0A3B0X6B7_9ZZZZ</name>
<dbReference type="InterPro" id="IPR038081">
    <property type="entry name" value="CalX-like_sf"/>
</dbReference>
<organism evidence="2">
    <name type="scientific">hydrothermal vent metagenome</name>
    <dbReference type="NCBI Taxonomy" id="652676"/>
    <lineage>
        <taxon>unclassified sequences</taxon>
        <taxon>metagenomes</taxon>
        <taxon>ecological metagenomes</taxon>
    </lineage>
</organism>
<dbReference type="EC" id="3.1.3.1" evidence="2"/>
<dbReference type="Pfam" id="PF05345">
    <property type="entry name" value="He_PIG"/>
    <property type="match status" value="1"/>
</dbReference>
<reference evidence="2" key="1">
    <citation type="submission" date="2018-06" db="EMBL/GenBank/DDBJ databases">
        <authorList>
            <person name="Zhirakovskaya E."/>
        </authorList>
    </citation>
    <scope>NUCLEOTIDE SEQUENCE</scope>
</reference>
<dbReference type="InterPro" id="IPR013783">
    <property type="entry name" value="Ig-like_fold"/>
</dbReference>
<protein>
    <submittedName>
        <fullName evidence="2">Alkaline phosphatase</fullName>
        <ecNumber evidence="2">3.1.3.1</ecNumber>
    </submittedName>
</protein>
<dbReference type="GO" id="GO:0016020">
    <property type="term" value="C:membrane"/>
    <property type="evidence" value="ECO:0007669"/>
    <property type="project" value="InterPro"/>
</dbReference>
<dbReference type="NCBIfam" id="NF041766">
    <property type="entry name" value="choice_anch_U"/>
    <property type="match status" value="1"/>
</dbReference>
<keyword evidence="1" id="KW-0812">Transmembrane</keyword>
<keyword evidence="1" id="KW-0472">Membrane</keyword>
<keyword evidence="2" id="KW-0378">Hydrolase</keyword>
<feature type="transmembrane region" description="Helical" evidence="1">
    <location>
        <begin position="974"/>
        <end position="991"/>
    </location>
</feature>
<dbReference type="GO" id="GO:0005509">
    <property type="term" value="F:calcium ion binding"/>
    <property type="evidence" value="ECO:0007669"/>
    <property type="project" value="InterPro"/>
</dbReference>
<feature type="non-terminal residue" evidence="2">
    <location>
        <position position="1"/>
    </location>
</feature>
<dbReference type="Gene3D" id="2.60.40.2030">
    <property type="match status" value="1"/>
</dbReference>
<dbReference type="SUPFAM" id="SSF49313">
    <property type="entry name" value="Cadherin-like"/>
    <property type="match status" value="1"/>
</dbReference>
<dbReference type="GO" id="GO:0004035">
    <property type="term" value="F:alkaline phosphatase activity"/>
    <property type="evidence" value="ECO:0007669"/>
    <property type="project" value="UniProtKB-EC"/>
</dbReference>
<accession>A0A3B0X6B7</accession>
<dbReference type="EMBL" id="UOFG01000214">
    <property type="protein sequence ID" value="VAW63855.1"/>
    <property type="molecule type" value="Genomic_DNA"/>
</dbReference>
<evidence type="ECO:0000313" key="2">
    <source>
        <dbReference type="EMBL" id="VAW63855.1"/>
    </source>
</evidence>
<dbReference type="Gene3D" id="2.60.40.2700">
    <property type="match status" value="3"/>
</dbReference>
<proteinExistence type="predicted"/>
<keyword evidence="1" id="KW-1133">Transmembrane helix</keyword>
<dbReference type="AlphaFoldDB" id="A0A3B0X6B7"/>
<dbReference type="SUPFAM" id="SSF141072">
    <property type="entry name" value="CalX-like"/>
    <property type="match status" value="1"/>
</dbReference>
<dbReference type="InterPro" id="IPR015919">
    <property type="entry name" value="Cadherin-like_sf"/>
</dbReference>
<dbReference type="Gene3D" id="2.60.40.10">
    <property type="entry name" value="Immunoglobulins"/>
    <property type="match status" value="2"/>
</dbReference>
<evidence type="ECO:0000256" key="1">
    <source>
        <dbReference type="SAM" id="Phobius"/>
    </source>
</evidence>
<dbReference type="InterPro" id="IPR053784">
    <property type="entry name" value="Choice_anch_U_dom"/>
</dbReference>